<dbReference type="Gene3D" id="1.20.58.60">
    <property type="match status" value="1"/>
</dbReference>
<accession>A0A3S3P587</accession>
<dbReference type="EMBL" id="NCKU01009691">
    <property type="protein sequence ID" value="RWS01182.1"/>
    <property type="molecule type" value="Genomic_DNA"/>
</dbReference>
<dbReference type="STRING" id="1965070.A0A3S3P587"/>
<protein>
    <submittedName>
        <fullName evidence="1">Dystrophin:-like isoforms A/C/F/G/H</fullName>
    </submittedName>
</protein>
<proteinExistence type="predicted"/>
<comment type="caution">
    <text evidence="1">The sequence shown here is derived from an EMBL/GenBank/DDBJ whole genome shotgun (WGS) entry which is preliminary data.</text>
</comment>
<dbReference type="SUPFAM" id="SSF46966">
    <property type="entry name" value="Spectrin repeat"/>
    <property type="match status" value="1"/>
</dbReference>
<keyword evidence="2" id="KW-1185">Reference proteome</keyword>
<reference evidence="1 2" key="1">
    <citation type="journal article" date="2018" name="Gigascience">
        <title>Genomes of trombidid mites reveal novel predicted allergens and laterally-transferred genes associated with secondary metabolism.</title>
        <authorList>
            <person name="Dong X."/>
            <person name="Chaisiri K."/>
            <person name="Xia D."/>
            <person name="Armstrong S.D."/>
            <person name="Fang Y."/>
            <person name="Donnelly M.J."/>
            <person name="Kadowaki T."/>
            <person name="McGarry J.W."/>
            <person name="Darby A.C."/>
            <person name="Makepeace B.L."/>
        </authorList>
    </citation>
    <scope>NUCLEOTIDE SEQUENCE [LARGE SCALE GENOMIC DNA]</scope>
    <source>
        <strain evidence="1">UoL-WK</strain>
    </source>
</reference>
<gene>
    <name evidence="1" type="ORF">B4U79_18592</name>
</gene>
<name>A0A3S3P587_9ACAR</name>
<dbReference type="AlphaFoldDB" id="A0A3S3P587"/>
<evidence type="ECO:0000313" key="1">
    <source>
        <dbReference type="EMBL" id="RWS01182.1"/>
    </source>
</evidence>
<dbReference type="OrthoDB" id="6607178at2759"/>
<sequence>MAPEYPPEEASRIRNVADRINQRFAELSVSIQTRGKTLQNALSSLPQLERALDRFTSWIVEAESNLGPLEMEADKFGERPLRNHSWLDQIRSKVANISKQTQVDLNEQICFRKMITFLPNDVLVRYE</sequence>
<dbReference type="Proteomes" id="UP000285301">
    <property type="component" value="Unassembled WGS sequence"/>
</dbReference>
<evidence type="ECO:0000313" key="2">
    <source>
        <dbReference type="Proteomes" id="UP000285301"/>
    </source>
</evidence>
<organism evidence="1 2">
    <name type="scientific">Dinothrombium tinctorium</name>
    <dbReference type="NCBI Taxonomy" id="1965070"/>
    <lineage>
        <taxon>Eukaryota</taxon>
        <taxon>Metazoa</taxon>
        <taxon>Ecdysozoa</taxon>
        <taxon>Arthropoda</taxon>
        <taxon>Chelicerata</taxon>
        <taxon>Arachnida</taxon>
        <taxon>Acari</taxon>
        <taxon>Acariformes</taxon>
        <taxon>Trombidiformes</taxon>
        <taxon>Prostigmata</taxon>
        <taxon>Anystina</taxon>
        <taxon>Parasitengona</taxon>
        <taxon>Trombidioidea</taxon>
        <taxon>Trombidiidae</taxon>
        <taxon>Dinothrombium</taxon>
    </lineage>
</organism>